<protein>
    <recommendedName>
        <fullName evidence="5">MYND-type domain-containing protein</fullName>
    </recommendedName>
</protein>
<dbReference type="STRING" id="34475.A0A4Y9Y2L4"/>
<gene>
    <name evidence="6" type="ORF">EVJ58_g7541</name>
</gene>
<accession>A0A4Y9Y2L4</accession>
<dbReference type="PROSITE" id="PS50865">
    <property type="entry name" value="ZF_MYND_2"/>
    <property type="match status" value="1"/>
</dbReference>
<proteinExistence type="predicted"/>
<evidence type="ECO:0000259" key="5">
    <source>
        <dbReference type="PROSITE" id="PS50865"/>
    </source>
</evidence>
<dbReference type="Proteomes" id="UP000298390">
    <property type="component" value="Unassembled WGS sequence"/>
</dbReference>
<dbReference type="Pfam" id="PF01753">
    <property type="entry name" value="zf-MYND"/>
    <property type="match status" value="1"/>
</dbReference>
<name>A0A4Y9Y2L4_9APHY</name>
<evidence type="ECO:0000256" key="3">
    <source>
        <dbReference type="ARBA" id="ARBA00022833"/>
    </source>
</evidence>
<dbReference type="Gene3D" id="6.10.140.2220">
    <property type="match status" value="1"/>
</dbReference>
<sequence>MVTYCAKCARYATKRCKGCTLSSANYCGRDCQEQDWPEHKFECNAKCGQLDEADRLVRAVHRHHIPDDIDTLEEYGFVLAARIGNLHELFDFWVDFIVTLEIPAKSLRQWRRNRVLCQVIELGYAKTGLAGRSQPFKWTLEDVYRRLCQLHTFDEIWLTYEESALGSLVEPLLSSCGWHKREELLDVLRIPSYLGRSMAIWQLKGVIAIDSDTYLVHESHLPLSKLYGFCNAESIGDIRELKRLYRRLLWDANIRPLRLHEIAVKGELYRFAKSILGFGKREKEIFGWLLGEIVEESVE</sequence>
<evidence type="ECO:0000313" key="6">
    <source>
        <dbReference type="EMBL" id="TFY56595.1"/>
    </source>
</evidence>
<keyword evidence="3" id="KW-0862">Zinc</keyword>
<dbReference type="EMBL" id="SEKV01000491">
    <property type="protein sequence ID" value="TFY56595.1"/>
    <property type="molecule type" value="Genomic_DNA"/>
</dbReference>
<comment type="caution">
    <text evidence="6">The sequence shown here is derived from an EMBL/GenBank/DDBJ whole genome shotgun (WGS) entry which is preliminary data.</text>
</comment>
<dbReference type="GO" id="GO:0008270">
    <property type="term" value="F:zinc ion binding"/>
    <property type="evidence" value="ECO:0007669"/>
    <property type="project" value="UniProtKB-KW"/>
</dbReference>
<evidence type="ECO:0000256" key="2">
    <source>
        <dbReference type="ARBA" id="ARBA00022771"/>
    </source>
</evidence>
<reference evidence="6 7" key="1">
    <citation type="submission" date="2019-01" db="EMBL/GenBank/DDBJ databases">
        <title>Genome sequencing of the rare red list fungi Fomitopsis rosea.</title>
        <authorList>
            <person name="Buettner E."/>
            <person name="Kellner H."/>
        </authorList>
    </citation>
    <scope>NUCLEOTIDE SEQUENCE [LARGE SCALE GENOMIC DNA]</scope>
    <source>
        <strain evidence="6 7">DSM 105464</strain>
    </source>
</reference>
<dbReference type="AlphaFoldDB" id="A0A4Y9Y2L4"/>
<evidence type="ECO:0000256" key="1">
    <source>
        <dbReference type="ARBA" id="ARBA00022723"/>
    </source>
</evidence>
<evidence type="ECO:0000313" key="7">
    <source>
        <dbReference type="Proteomes" id="UP000298390"/>
    </source>
</evidence>
<keyword evidence="2 4" id="KW-0863">Zinc-finger</keyword>
<dbReference type="SUPFAM" id="SSF144232">
    <property type="entry name" value="HIT/MYND zinc finger-like"/>
    <property type="match status" value="1"/>
</dbReference>
<organism evidence="6 7">
    <name type="scientific">Rhodofomes roseus</name>
    <dbReference type="NCBI Taxonomy" id="34475"/>
    <lineage>
        <taxon>Eukaryota</taxon>
        <taxon>Fungi</taxon>
        <taxon>Dikarya</taxon>
        <taxon>Basidiomycota</taxon>
        <taxon>Agaricomycotina</taxon>
        <taxon>Agaricomycetes</taxon>
        <taxon>Polyporales</taxon>
        <taxon>Rhodofomes</taxon>
    </lineage>
</organism>
<feature type="domain" description="MYND-type" evidence="5">
    <location>
        <begin position="5"/>
        <end position="43"/>
    </location>
</feature>
<keyword evidence="1" id="KW-0479">Metal-binding</keyword>
<evidence type="ECO:0000256" key="4">
    <source>
        <dbReference type="PROSITE-ProRule" id="PRU00134"/>
    </source>
</evidence>
<dbReference type="InterPro" id="IPR002893">
    <property type="entry name" value="Znf_MYND"/>
</dbReference>